<accession>A0A5N7CH47</accession>
<dbReference type="InterPro" id="IPR027417">
    <property type="entry name" value="P-loop_NTPase"/>
</dbReference>
<reference evidence="1" key="1">
    <citation type="submission" date="2019-04" db="EMBL/GenBank/DDBJ databases">
        <title>Friends and foes A comparative genomics studyof 23 Aspergillus species from section Flavi.</title>
        <authorList>
            <consortium name="DOE Joint Genome Institute"/>
            <person name="Kjaerbolling I."/>
            <person name="Vesth T."/>
            <person name="Frisvad J.C."/>
            <person name="Nybo J.L."/>
            <person name="Theobald S."/>
            <person name="Kildgaard S."/>
            <person name="Isbrandt T."/>
            <person name="Kuo A."/>
            <person name="Sato A."/>
            <person name="Lyhne E.K."/>
            <person name="Kogle M.E."/>
            <person name="Wiebenga A."/>
            <person name="Kun R.S."/>
            <person name="Lubbers R.J."/>
            <person name="Makela M.R."/>
            <person name="Barry K."/>
            <person name="Chovatia M."/>
            <person name="Clum A."/>
            <person name="Daum C."/>
            <person name="Haridas S."/>
            <person name="He G."/>
            <person name="LaButti K."/>
            <person name="Lipzen A."/>
            <person name="Mondo S."/>
            <person name="Riley R."/>
            <person name="Salamov A."/>
            <person name="Simmons B.A."/>
            <person name="Magnuson J.K."/>
            <person name="Henrissat B."/>
            <person name="Mortensen U.H."/>
            <person name="Larsen T.O."/>
            <person name="Devries R.P."/>
            <person name="Grigoriev I.V."/>
            <person name="Machida M."/>
            <person name="Baker S.E."/>
            <person name="Andersen M.R."/>
        </authorList>
    </citation>
    <scope>NUCLEOTIDE SEQUENCE [LARGE SCALE GENOMIC DNA]</scope>
    <source>
        <strain evidence="1">IBT 14317</strain>
    </source>
</reference>
<dbReference type="OrthoDB" id="6500128at2759"/>
<name>A0A5N7CH47_PETAA</name>
<protein>
    <recommendedName>
        <fullName evidence="2">P-loop containing nucleoside triphosphate hydrolase protein</fullName>
    </recommendedName>
</protein>
<dbReference type="Gene3D" id="3.40.50.300">
    <property type="entry name" value="P-loop containing nucleotide triphosphate hydrolases"/>
    <property type="match status" value="1"/>
</dbReference>
<dbReference type="EMBL" id="ML735231">
    <property type="protein sequence ID" value="KAE8393209.1"/>
    <property type="molecule type" value="Genomic_DNA"/>
</dbReference>
<dbReference type="Proteomes" id="UP000326877">
    <property type="component" value="Unassembled WGS sequence"/>
</dbReference>
<evidence type="ECO:0000313" key="1">
    <source>
        <dbReference type="EMBL" id="KAE8393209.1"/>
    </source>
</evidence>
<proteinExistence type="predicted"/>
<evidence type="ECO:0008006" key="2">
    <source>
        <dbReference type="Google" id="ProtNLM"/>
    </source>
</evidence>
<organism evidence="1">
    <name type="scientific">Petromyces alliaceus</name>
    <name type="common">Aspergillus alliaceus</name>
    <dbReference type="NCBI Taxonomy" id="209559"/>
    <lineage>
        <taxon>Eukaryota</taxon>
        <taxon>Fungi</taxon>
        <taxon>Dikarya</taxon>
        <taxon>Ascomycota</taxon>
        <taxon>Pezizomycotina</taxon>
        <taxon>Eurotiomycetes</taxon>
        <taxon>Eurotiomycetidae</taxon>
        <taxon>Eurotiales</taxon>
        <taxon>Aspergillaceae</taxon>
        <taxon>Aspergillus</taxon>
        <taxon>Aspergillus subgen. Circumdati</taxon>
    </lineage>
</organism>
<sequence>MLRNCGNAVMQKVMKKAFGRYTIISVAHRLDTILDSDQAAVFECGRLAEFDVPDRLLGWGSTFRRMYGDRCLVCLDGL</sequence>
<dbReference type="SUPFAM" id="SSF52540">
    <property type="entry name" value="P-loop containing nucleoside triphosphate hydrolases"/>
    <property type="match status" value="1"/>
</dbReference>
<gene>
    <name evidence="1" type="ORF">BDV23DRAFT_149723</name>
</gene>
<dbReference type="AlphaFoldDB" id="A0A5N7CH47"/>